<protein>
    <submittedName>
        <fullName evidence="1">Uncharacterized protein</fullName>
    </submittedName>
</protein>
<gene>
    <name evidence="1" type="ORF">PPENT_87.1.T0070348</name>
</gene>
<organism evidence="1 2">
    <name type="scientific">Paramecium pentaurelia</name>
    <dbReference type="NCBI Taxonomy" id="43138"/>
    <lineage>
        <taxon>Eukaryota</taxon>
        <taxon>Sar</taxon>
        <taxon>Alveolata</taxon>
        <taxon>Ciliophora</taxon>
        <taxon>Intramacronucleata</taxon>
        <taxon>Oligohymenophorea</taxon>
        <taxon>Peniculida</taxon>
        <taxon>Parameciidae</taxon>
        <taxon>Paramecium</taxon>
    </lineage>
</organism>
<dbReference type="Proteomes" id="UP000689195">
    <property type="component" value="Unassembled WGS sequence"/>
</dbReference>
<keyword evidence="2" id="KW-1185">Reference proteome</keyword>
<evidence type="ECO:0000313" key="1">
    <source>
        <dbReference type="EMBL" id="CAD8138858.1"/>
    </source>
</evidence>
<name>A0A8S1SG32_9CILI</name>
<dbReference type="EMBL" id="CAJJDO010000007">
    <property type="protein sequence ID" value="CAD8138858.1"/>
    <property type="molecule type" value="Genomic_DNA"/>
</dbReference>
<dbReference type="OrthoDB" id="303970at2759"/>
<evidence type="ECO:0000313" key="2">
    <source>
        <dbReference type="Proteomes" id="UP000689195"/>
    </source>
</evidence>
<sequence>MGAQQCCGSQIIIRTSQSIQNQISQESQYTNDIDVLRKAIIQPIKPLPLNRFESLKEVMDEDIDDILNHFNELEKE</sequence>
<accession>A0A8S1SG32</accession>
<dbReference type="AlphaFoldDB" id="A0A8S1SG32"/>
<comment type="caution">
    <text evidence="1">The sequence shown here is derived from an EMBL/GenBank/DDBJ whole genome shotgun (WGS) entry which is preliminary data.</text>
</comment>
<proteinExistence type="predicted"/>
<reference evidence="1" key="1">
    <citation type="submission" date="2021-01" db="EMBL/GenBank/DDBJ databases">
        <authorList>
            <consortium name="Genoscope - CEA"/>
            <person name="William W."/>
        </authorList>
    </citation>
    <scope>NUCLEOTIDE SEQUENCE</scope>
</reference>